<sequence>MGNCIRQPLQKVAGTQAMSKEEMALMKRIFKEYDQNKDGFIQKDELKLIMADMGHTPTDSELDEIFEFADKNNDGSIDFSEFLVVARSNPEKQALKELFSEFDVDGDGLLSKQEMRMAFSTSAVLSNEDADIMFEIIDTNHDGKIDFPEFYHVMSKKESIIRAPSIDRLLE</sequence>
<keyword evidence="2" id="KW-0106">Calcium</keyword>
<dbReference type="Pfam" id="PF13499">
    <property type="entry name" value="EF-hand_7"/>
    <property type="match status" value="2"/>
</dbReference>
<comment type="caution">
    <text evidence="4">The sequence shown here is derived from an EMBL/GenBank/DDBJ whole genome shotgun (WGS) entry which is preliminary data.</text>
</comment>
<dbReference type="GO" id="GO:0032588">
    <property type="term" value="C:trans-Golgi network membrane"/>
    <property type="evidence" value="ECO:0007669"/>
    <property type="project" value="TreeGrafter"/>
</dbReference>
<feature type="domain" description="EF-hand" evidence="3">
    <location>
        <begin position="128"/>
        <end position="160"/>
    </location>
</feature>
<name>A0A4U5MUA5_STECR</name>
<accession>A0A4U5MUA5</accession>
<evidence type="ECO:0000313" key="5">
    <source>
        <dbReference type="Proteomes" id="UP000298663"/>
    </source>
</evidence>
<dbReference type="SUPFAM" id="SSF47473">
    <property type="entry name" value="EF-hand"/>
    <property type="match status" value="1"/>
</dbReference>
<feature type="domain" description="EF-hand" evidence="3">
    <location>
        <begin position="21"/>
        <end position="56"/>
    </location>
</feature>
<dbReference type="FunFam" id="1.10.238.10:FF:000003">
    <property type="entry name" value="Calmodulin A"/>
    <property type="match status" value="1"/>
</dbReference>
<reference evidence="4 5" key="2">
    <citation type="journal article" date="2019" name="G3 (Bethesda)">
        <title>Hybrid Assembly of the Genome of the Entomopathogenic Nematode Steinernema carpocapsae Identifies the X-Chromosome.</title>
        <authorList>
            <person name="Serra L."/>
            <person name="Macchietto M."/>
            <person name="Macias-Munoz A."/>
            <person name="McGill C.J."/>
            <person name="Rodriguez I.M."/>
            <person name="Rodriguez B."/>
            <person name="Murad R."/>
            <person name="Mortazavi A."/>
        </authorList>
    </citation>
    <scope>NUCLEOTIDE SEQUENCE [LARGE SCALE GENOMIC DNA]</scope>
    <source>
        <strain evidence="4 5">ALL</strain>
    </source>
</reference>
<protein>
    <recommendedName>
        <fullName evidence="3">EF-hand domain-containing protein</fullName>
    </recommendedName>
</protein>
<feature type="domain" description="EF-hand" evidence="3">
    <location>
        <begin position="90"/>
        <end position="125"/>
    </location>
</feature>
<dbReference type="InterPro" id="IPR002048">
    <property type="entry name" value="EF_hand_dom"/>
</dbReference>
<dbReference type="InterPro" id="IPR051111">
    <property type="entry name" value="Ca-binding_regulatory"/>
</dbReference>
<dbReference type="AlphaFoldDB" id="A0A4U5MUA5"/>
<dbReference type="STRING" id="34508.A0A4U5MUA5"/>
<dbReference type="PANTHER" id="PTHR46311:SF5">
    <property type="entry name" value="EF-HAND DOMAIN-CONTAINING PROTEIN"/>
    <property type="match status" value="1"/>
</dbReference>
<evidence type="ECO:0000313" key="4">
    <source>
        <dbReference type="EMBL" id="TKR73350.1"/>
    </source>
</evidence>
<dbReference type="OrthoDB" id="26525at2759"/>
<evidence type="ECO:0000256" key="1">
    <source>
        <dbReference type="ARBA" id="ARBA00022737"/>
    </source>
</evidence>
<reference evidence="4 5" key="1">
    <citation type="journal article" date="2015" name="Genome Biol.">
        <title>Comparative genomics of Steinernema reveals deeply conserved gene regulatory networks.</title>
        <authorList>
            <person name="Dillman A.R."/>
            <person name="Macchietto M."/>
            <person name="Porter C.F."/>
            <person name="Rogers A."/>
            <person name="Williams B."/>
            <person name="Antoshechkin I."/>
            <person name="Lee M.M."/>
            <person name="Goodwin Z."/>
            <person name="Lu X."/>
            <person name="Lewis E.E."/>
            <person name="Goodrich-Blair H."/>
            <person name="Stock S.P."/>
            <person name="Adams B.J."/>
            <person name="Sternberg P.W."/>
            <person name="Mortazavi A."/>
        </authorList>
    </citation>
    <scope>NUCLEOTIDE SEQUENCE [LARGE SCALE GENOMIC DNA]</scope>
    <source>
        <strain evidence="4 5">ALL</strain>
    </source>
</reference>
<keyword evidence="1" id="KW-0677">Repeat</keyword>
<dbReference type="PROSITE" id="PS50222">
    <property type="entry name" value="EF_HAND_2"/>
    <property type="match status" value="4"/>
</dbReference>
<dbReference type="SMART" id="SM00054">
    <property type="entry name" value="EFh"/>
    <property type="match status" value="4"/>
</dbReference>
<evidence type="ECO:0000256" key="2">
    <source>
        <dbReference type="ARBA" id="ARBA00022837"/>
    </source>
</evidence>
<dbReference type="InterPro" id="IPR011992">
    <property type="entry name" value="EF-hand-dom_pair"/>
</dbReference>
<dbReference type="CDD" id="cd00051">
    <property type="entry name" value="EFh"/>
    <property type="match status" value="2"/>
</dbReference>
<keyword evidence="5" id="KW-1185">Reference proteome</keyword>
<evidence type="ECO:0000259" key="3">
    <source>
        <dbReference type="PROSITE" id="PS50222"/>
    </source>
</evidence>
<dbReference type="EMBL" id="AZBU02000006">
    <property type="protein sequence ID" value="TKR73350.1"/>
    <property type="molecule type" value="Genomic_DNA"/>
</dbReference>
<dbReference type="PANTHER" id="PTHR46311">
    <property type="entry name" value="CALCIUM-BINDING PROTEIN 8-RELATED"/>
    <property type="match status" value="1"/>
</dbReference>
<feature type="domain" description="EF-hand" evidence="3">
    <location>
        <begin position="57"/>
        <end position="87"/>
    </location>
</feature>
<dbReference type="InterPro" id="IPR018247">
    <property type="entry name" value="EF_Hand_1_Ca_BS"/>
</dbReference>
<dbReference type="PROSITE" id="PS00018">
    <property type="entry name" value="EF_HAND_1"/>
    <property type="match status" value="3"/>
</dbReference>
<organism evidence="4 5">
    <name type="scientific">Steinernema carpocapsae</name>
    <name type="common">Entomopathogenic nematode</name>
    <dbReference type="NCBI Taxonomy" id="34508"/>
    <lineage>
        <taxon>Eukaryota</taxon>
        <taxon>Metazoa</taxon>
        <taxon>Ecdysozoa</taxon>
        <taxon>Nematoda</taxon>
        <taxon>Chromadorea</taxon>
        <taxon>Rhabditida</taxon>
        <taxon>Tylenchina</taxon>
        <taxon>Panagrolaimomorpha</taxon>
        <taxon>Strongyloidoidea</taxon>
        <taxon>Steinernematidae</taxon>
        <taxon>Steinernema</taxon>
    </lineage>
</organism>
<gene>
    <name evidence="4" type="ORF">L596_020667</name>
</gene>
<dbReference type="Gene3D" id="1.10.238.10">
    <property type="entry name" value="EF-hand"/>
    <property type="match status" value="2"/>
</dbReference>
<dbReference type="Proteomes" id="UP000298663">
    <property type="component" value="Unassembled WGS sequence"/>
</dbReference>
<dbReference type="GO" id="GO:0005509">
    <property type="term" value="F:calcium ion binding"/>
    <property type="evidence" value="ECO:0007669"/>
    <property type="project" value="InterPro"/>
</dbReference>
<proteinExistence type="predicted"/>